<dbReference type="EMBL" id="JBCGBO010000024">
    <property type="protein sequence ID" value="KAK9182520.1"/>
    <property type="molecule type" value="Genomic_DNA"/>
</dbReference>
<protein>
    <submittedName>
        <fullName evidence="1">Uncharacterized protein</fullName>
    </submittedName>
</protein>
<dbReference type="Proteomes" id="UP001428341">
    <property type="component" value="Unassembled WGS sequence"/>
</dbReference>
<keyword evidence="2" id="KW-1185">Reference proteome</keyword>
<sequence length="61" mass="6277">MIELAPLAPFGARFNTKNVATTKNAGPAVPTMDLELRGIVRVAGKSPLLGELVPLGSGGDF</sequence>
<name>A0AAP0LWK1_9ROSI</name>
<dbReference type="AlphaFoldDB" id="A0AAP0LWK1"/>
<evidence type="ECO:0000313" key="2">
    <source>
        <dbReference type="Proteomes" id="UP001428341"/>
    </source>
</evidence>
<proteinExistence type="predicted"/>
<comment type="caution">
    <text evidence="1">The sequence shown here is derived from an EMBL/GenBank/DDBJ whole genome shotgun (WGS) entry which is preliminary data.</text>
</comment>
<gene>
    <name evidence="1" type="ORF">WN944_025665</name>
</gene>
<evidence type="ECO:0000313" key="1">
    <source>
        <dbReference type="EMBL" id="KAK9182520.1"/>
    </source>
</evidence>
<accession>A0AAP0LWK1</accession>
<reference evidence="1 2" key="1">
    <citation type="submission" date="2024-05" db="EMBL/GenBank/DDBJ databases">
        <title>Haplotype-resolved chromosome-level genome assembly of Huyou (Citrus changshanensis).</title>
        <authorList>
            <person name="Miao C."/>
            <person name="Chen W."/>
            <person name="Wu Y."/>
            <person name="Wang L."/>
            <person name="Zhao S."/>
            <person name="Grierson D."/>
            <person name="Xu C."/>
            <person name="Chen K."/>
        </authorList>
    </citation>
    <scope>NUCLEOTIDE SEQUENCE [LARGE SCALE GENOMIC DNA]</scope>
    <source>
        <strain evidence="1">01-14</strain>
        <tissue evidence="1">Leaf</tissue>
    </source>
</reference>
<organism evidence="1 2">
    <name type="scientific">Citrus x changshan-huyou</name>
    <dbReference type="NCBI Taxonomy" id="2935761"/>
    <lineage>
        <taxon>Eukaryota</taxon>
        <taxon>Viridiplantae</taxon>
        <taxon>Streptophyta</taxon>
        <taxon>Embryophyta</taxon>
        <taxon>Tracheophyta</taxon>
        <taxon>Spermatophyta</taxon>
        <taxon>Magnoliopsida</taxon>
        <taxon>eudicotyledons</taxon>
        <taxon>Gunneridae</taxon>
        <taxon>Pentapetalae</taxon>
        <taxon>rosids</taxon>
        <taxon>malvids</taxon>
        <taxon>Sapindales</taxon>
        <taxon>Rutaceae</taxon>
        <taxon>Aurantioideae</taxon>
        <taxon>Citrus</taxon>
    </lineage>
</organism>